<comment type="caution">
    <text evidence="3">The sequence shown here is derived from an EMBL/GenBank/DDBJ whole genome shotgun (WGS) entry which is preliminary data.</text>
</comment>
<organism evidence="3 4">
    <name type="scientific">SAR86 cluster bacterium BACL1 MAG-120920-bin57</name>
    <dbReference type="NCBI Taxonomy" id="1655571"/>
    <lineage>
        <taxon>Bacteria</taxon>
        <taxon>Pseudomonadati</taxon>
        <taxon>Pseudomonadota</taxon>
        <taxon>Gammaproteobacteria</taxon>
        <taxon>SAR86 cluster</taxon>
    </lineage>
</organism>
<reference evidence="4" key="1">
    <citation type="submission" date="2015-10" db="EMBL/GenBank/DDBJ databases">
        <title>Metagenome-Assembled Genomes uncover a global brackish microbiome.</title>
        <authorList>
            <person name="Hugerth L.W."/>
            <person name="Larsson J."/>
            <person name="Alneberg J."/>
            <person name="Lindh M.V."/>
            <person name="Legrand C."/>
            <person name="Pinhassi J."/>
            <person name="Andersson A."/>
        </authorList>
    </citation>
    <scope>NUCLEOTIDE SEQUENCE [LARGE SCALE GENOMIC DNA]</scope>
</reference>
<evidence type="ECO:0000256" key="1">
    <source>
        <dbReference type="ARBA" id="ARBA00023002"/>
    </source>
</evidence>
<accession>A0A0R2PU41</accession>
<dbReference type="InterPro" id="IPR008927">
    <property type="entry name" value="6-PGluconate_DH-like_C_sf"/>
</dbReference>
<dbReference type="AlphaFoldDB" id="A0A0R2PU41"/>
<dbReference type="GO" id="GO:0016491">
    <property type="term" value="F:oxidoreductase activity"/>
    <property type="evidence" value="ECO:0007669"/>
    <property type="project" value="UniProtKB-KW"/>
</dbReference>
<sequence length="64" mass="7085">MVKGDFDFGFAVDLIIKDLKIALNQSKKLDIKLSTSKSILRNYKKLSLSGDGNLDTSSLIKLLI</sequence>
<evidence type="ECO:0000259" key="2">
    <source>
        <dbReference type="Pfam" id="PF14833"/>
    </source>
</evidence>
<protein>
    <recommendedName>
        <fullName evidence="2">3-hydroxyisobutyrate dehydrogenase-like NAD-binding domain-containing protein</fullName>
    </recommendedName>
</protein>
<proteinExistence type="predicted"/>
<dbReference type="Pfam" id="PF14833">
    <property type="entry name" value="NAD_binding_11"/>
    <property type="match status" value="1"/>
</dbReference>
<dbReference type="InterPro" id="IPR013328">
    <property type="entry name" value="6PGD_dom2"/>
</dbReference>
<name>A0A0R2PU41_9GAMM</name>
<dbReference type="Proteomes" id="UP000050874">
    <property type="component" value="Unassembled WGS sequence"/>
</dbReference>
<dbReference type="Gene3D" id="1.10.1040.10">
    <property type="entry name" value="N-(1-d-carboxylethyl)-l-norvaline Dehydrogenase, domain 2"/>
    <property type="match status" value="1"/>
</dbReference>
<keyword evidence="1" id="KW-0560">Oxidoreductase</keyword>
<gene>
    <name evidence="3" type="ORF">ABR63_06785</name>
</gene>
<evidence type="ECO:0000313" key="3">
    <source>
        <dbReference type="EMBL" id="KRO39597.1"/>
    </source>
</evidence>
<feature type="domain" description="3-hydroxyisobutyrate dehydrogenase-like NAD-binding" evidence="2">
    <location>
        <begin position="1"/>
        <end position="63"/>
    </location>
</feature>
<dbReference type="SUPFAM" id="SSF48179">
    <property type="entry name" value="6-phosphogluconate dehydrogenase C-terminal domain-like"/>
    <property type="match status" value="1"/>
</dbReference>
<dbReference type="EMBL" id="LIAV01000204">
    <property type="protein sequence ID" value="KRO39597.1"/>
    <property type="molecule type" value="Genomic_DNA"/>
</dbReference>
<dbReference type="InterPro" id="IPR029154">
    <property type="entry name" value="HIBADH-like_NADP-bd"/>
</dbReference>
<evidence type="ECO:0000313" key="4">
    <source>
        <dbReference type="Proteomes" id="UP000050874"/>
    </source>
</evidence>
<dbReference type="GO" id="GO:0051287">
    <property type="term" value="F:NAD binding"/>
    <property type="evidence" value="ECO:0007669"/>
    <property type="project" value="InterPro"/>
</dbReference>